<dbReference type="Proteomes" id="UP001642487">
    <property type="component" value="Chromosome 11"/>
</dbReference>
<protein>
    <submittedName>
        <fullName evidence="2">Uncharacterized protein</fullName>
    </submittedName>
</protein>
<dbReference type="EMBL" id="OZ021745">
    <property type="protein sequence ID" value="CAK9312890.1"/>
    <property type="molecule type" value="Genomic_DNA"/>
</dbReference>
<name>A0ABP0Y1T1_9ROSI</name>
<evidence type="ECO:0000313" key="3">
    <source>
        <dbReference type="Proteomes" id="UP001642487"/>
    </source>
</evidence>
<keyword evidence="1" id="KW-0472">Membrane</keyword>
<evidence type="ECO:0000313" key="2">
    <source>
        <dbReference type="EMBL" id="CAK9312890.1"/>
    </source>
</evidence>
<evidence type="ECO:0000256" key="1">
    <source>
        <dbReference type="SAM" id="Phobius"/>
    </source>
</evidence>
<reference evidence="2 3" key="1">
    <citation type="submission" date="2024-03" db="EMBL/GenBank/DDBJ databases">
        <authorList>
            <person name="Gkanogiannis A."/>
            <person name="Becerra Lopez-Lavalle L."/>
        </authorList>
    </citation>
    <scope>NUCLEOTIDE SEQUENCE [LARGE SCALE GENOMIC DNA]</scope>
</reference>
<feature type="transmembrane region" description="Helical" evidence="1">
    <location>
        <begin position="61"/>
        <end position="85"/>
    </location>
</feature>
<proteinExistence type="predicted"/>
<gene>
    <name evidence="2" type="ORF">CITCOLO1_LOCUS4600</name>
</gene>
<keyword evidence="1" id="KW-0812">Transmembrane</keyword>
<accession>A0ABP0Y1T1</accession>
<keyword evidence="3" id="KW-1185">Reference proteome</keyword>
<sequence length="120" mass="14116">MIIYQCQYCPLTWHDCNGKAIRFEQTGWIIFGLSFKMNESIFEEGLSFILVVETYSYSKRVALYCILELCIFVCINGVLFAPKFFRTRVPNQKVRRDIPLMNCVFLCESMEHWSVGVDFD</sequence>
<organism evidence="2 3">
    <name type="scientific">Citrullus colocynthis</name>
    <name type="common">colocynth</name>
    <dbReference type="NCBI Taxonomy" id="252529"/>
    <lineage>
        <taxon>Eukaryota</taxon>
        <taxon>Viridiplantae</taxon>
        <taxon>Streptophyta</taxon>
        <taxon>Embryophyta</taxon>
        <taxon>Tracheophyta</taxon>
        <taxon>Spermatophyta</taxon>
        <taxon>Magnoliopsida</taxon>
        <taxon>eudicotyledons</taxon>
        <taxon>Gunneridae</taxon>
        <taxon>Pentapetalae</taxon>
        <taxon>rosids</taxon>
        <taxon>fabids</taxon>
        <taxon>Cucurbitales</taxon>
        <taxon>Cucurbitaceae</taxon>
        <taxon>Benincaseae</taxon>
        <taxon>Citrullus</taxon>
    </lineage>
</organism>
<keyword evidence="1" id="KW-1133">Transmembrane helix</keyword>